<dbReference type="STRING" id="758820.SAMN00777080_3149"/>
<gene>
    <name evidence="11" type="ORF">SAMN00777080_3149</name>
</gene>
<keyword evidence="12" id="KW-1185">Reference proteome</keyword>
<accession>A0A1W2H7N4</accession>
<dbReference type="Gene3D" id="1.25.40.10">
    <property type="entry name" value="Tetratricopeptide repeat domain"/>
    <property type="match status" value="3"/>
</dbReference>
<dbReference type="FunFam" id="3.30.565.10:FF:000006">
    <property type="entry name" value="Sensor histidine kinase WalK"/>
    <property type="match status" value="1"/>
</dbReference>
<feature type="signal peptide" evidence="9">
    <location>
        <begin position="1"/>
        <end position="33"/>
    </location>
</feature>
<proteinExistence type="predicted"/>
<evidence type="ECO:0000313" key="12">
    <source>
        <dbReference type="Proteomes" id="UP000192333"/>
    </source>
</evidence>
<dbReference type="PROSITE" id="PS50109">
    <property type="entry name" value="HIS_KIN"/>
    <property type="match status" value="1"/>
</dbReference>
<keyword evidence="8" id="KW-0472">Membrane</keyword>
<dbReference type="InterPro" id="IPR019734">
    <property type="entry name" value="TPR_rpt"/>
</dbReference>
<evidence type="ECO:0000256" key="8">
    <source>
        <dbReference type="SAM" id="Phobius"/>
    </source>
</evidence>
<dbReference type="SUPFAM" id="SSF47384">
    <property type="entry name" value="Homodimeric domain of signal transducing histidine kinase"/>
    <property type="match status" value="1"/>
</dbReference>
<dbReference type="SMART" id="SM00387">
    <property type="entry name" value="HATPase_c"/>
    <property type="match status" value="1"/>
</dbReference>
<dbReference type="InterPro" id="IPR036890">
    <property type="entry name" value="HATPase_C_sf"/>
</dbReference>
<keyword evidence="7" id="KW-0175">Coiled coil</keyword>
<dbReference type="GO" id="GO:0000155">
    <property type="term" value="F:phosphorelay sensor kinase activity"/>
    <property type="evidence" value="ECO:0007669"/>
    <property type="project" value="InterPro"/>
</dbReference>
<dbReference type="Pfam" id="PF13424">
    <property type="entry name" value="TPR_12"/>
    <property type="match status" value="4"/>
</dbReference>
<keyword evidence="5 11" id="KW-0418">Kinase</keyword>
<keyword evidence="9" id="KW-0732">Signal</keyword>
<feature type="transmembrane region" description="Helical" evidence="8">
    <location>
        <begin position="457"/>
        <end position="477"/>
    </location>
</feature>
<evidence type="ECO:0000256" key="7">
    <source>
        <dbReference type="SAM" id="Coils"/>
    </source>
</evidence>
<evidence type="ECO:0000256" key="3">
    <source>
        <dbReference type="ARBA" id="ARBA00022553"/>
    </source>
</evidence>
<dbReference type="Pfam" id="PF02518">
    <property type="entry name" value="HATPase_c"/>
    <property type="match status" value="1"/>
</dbReference>
<dbReference type="SUPFAM" id="SSF48452">
    <property type="entry name" value="TPR-like"/>
    <property type="match status" value="3"/>
</dbReference>
<dbReference type="SUPFAM" id="SSF55874">
    <property type="entry name" value="ATPase domain of HSP90 chaperone/DNA topoisomerase II/histidine kinase"/>
    <property type="match status" value="1"/>
</dbReference>
<evidence type="ECO:0000256" key="6">
    <source>
        <dbReference type="PROSITE-ProRule" id="PRU00339"/>
    </source>
</evidence>
<dbReference type="PANTHER" id="PTHR10098">
    <property type="entry name" value="RAPSYN-RELATED"/>
    <property type="match status" value="1"/>
</dbReference>
<evidence type="ECO:0000256" key="2">
    <source>
        <dbReference type="ARBA" id="ARBA00012438"/>
    </source>
</evidence>
<dbReference type="PROSITE" id="PS50005">
    <property type="entry name" value="TPR"/>
    <property type="match status" value="3"/>
</dbReference>
<feature type="domain" description="Histidine kinase" evidence="10">
    <location>
        <begin position="510"/>
        <end position="726"/>
    </location>
</feature>
<keyword evidence="4" id="KW-0808">Transferase</keyword>
<feature type="chain" id="PRO_5010736299" description="histidine kinase" evidence="9">
    <location>
        <begin position="34"/>
        <end position="733"/>
    </location>
</feature>
<feature type="repeat" description="TPR" evidence="6">
    <location>
        <begin position="299"/>
        <end position="332"/>
    </location>
</feature>
<dbReference type="InterPro" id="IPR011990">
    <property type="entry name" value="TPR-like_helical_dom_sf"/>
</dbReference>
<evidence type="ECO:0000256" key="9">
    <source>
        <dbReference type="SAM" id="SignalP"/>
    </source>
</evidence>
<feature type="repeat" description="TPR" evidence="6">
    <location>
        <begin position="99"/>
        <end position="132"/>
    </location>
</feature>
<dbReference type="InterPro" id="IPR036097">
    <property type="entry name" value="HisK_dim/P_sf"/>
</dbReference>
<evidence type="ECO:0000256" key="4">
    <source>
        <dbReference type="ARBA" id="ARBA00022679"/>
    </source>
</evidence>
<organism evidence="11 12">
    <name type="scientific">Aquiflexum balticum DSM 16537</name>
    <dbReference type="NCBI Taxonomy" id="758820"/>
    <lineage>
        <taxon>Bacteria</taxon>
        <taxon>Pseudomonadati</taxon>
        <taxon>Bacteroidota</taxon>
        <taxon>Cytophagia</taxon>
        <taxon>Cytophagales</taxon>
        <taxon>Cyclobacteriaceae</taxon>
        <taxon>Aquiflexum</taxon>
    </lineage>
</organism>
<evidence type="ECO:0000256" key="5">
    <source>
        <dbReference type="ARBA" id="ARBA00022777"/>
    </source>
</evidence>
<keyword evidence="8" id="KW-1133">Transmembrane helix</keyword>
<dbReference type="EMBL" id="LT838813">
    <property type="protein sequence ID" value="SMD44526.1"/>
    <property type="molecule type" value="Genomic_DNA"/>
</dbReference>
<dbReference type="InterPro" id="IPR004358">
    <property type="entry name" value="Sig_transdc_His_kin-like_C"/>
</dbReference>
<dbReference type="InterPro" id="IPR003594">
    <property type="entry name" value="HATPase_dom"/>
</dbReference>
<dbReference type="SMART" id="SM00028">
    <property type="entry name" value="TPR"/>
    <property type="match status" value="8"/>
</dbReference>
<keyword evidence="6" id="KW-0802">TPR repeat</keyword>
<protein>
    <recommendedName>
        <fullName evidence="2">histidine kinase</fullName>
        <ecNumber evidence="2">2.7.13.3</ecNumber>
    </recommendedName>
</protein>
<evidence type="ECO:0000256" key="1">
    <source>
        <dbReference type="ARBA" id="ARBA00000085"/>
    </source>
</evidence>
<dbReference type="Gene3D" id="3.30.565.10">
    <property type="entry name" value="Histidine kinase-like ATPase, C-terminal domain"/>
    <property type="match status" value="1"/>
</dbReference>
<dbReference type="EC" id="2.7.13.3" evidence="2"/>
<sequence length="733" mass="83305">MDFYKYLYPYHACMKKVIVTPLLLLFLVCAAFAQNSLTDSLEAVVKVMESNNEKGFDFALAKKELGFQYYKENNFPKAFESYLQAEKIFEEINDKPNQADCLHSLGNNSYFLGNYNESIEYYKQALAIREKSGDKKGMASGYNNIANVHNKLGQYSNAIANYEQSLKIKEEIGDEIGIASSLKNIASIYYYQANYLAALETNLKALRISEKLEDSMGISFVYNNIALIYERQEKLNESLDFYLKSLAIKKSLDDERGISNTLHNIAKIYEYQQNFDLAIQTIEESMRISEKIKEIEGISAGLNNLANIYEKQGNYDAALENYYKSLKIDTEIENKRGILLSVNNLSKIHLNLGNYGLAKDYAEKGLLLGNELGSKEELKECHHTLSKVYEAEGKYKDALFHFQSFTAFVDSLNNQELERKTARLEADYEFEKQLAIIEAEQKAQDLEKEKELQAQKFLRNILIFTAFSILVIALIIFRNFYLQKKAKELLQERTLELEKANEVKSKLFSIIGHDLRNPIGSFYMLLGLYTKDRLDEGEFKEVAPGLYKSLGAAMTVLDNLLRWSIGEMKMIKSKAIPNNLSEKVNDILDFFTTLSKQKNISIDSEVASDISVMADSNHLDLILRNLINNALKFSNQDGLITIQAFEKEEEIIISVSDSGIGMSKEEVGKLFRKNLIESKRGTKGEQGTGLGLSLCQLYVEENGGKIWVESEYGNGSTFYFSLPKAVGKLEMVE</sequence>
<evidence type="ECO:0000313" key="11">
    <source>
        <dbReference type="EMBL" id="SMD44526.1"/>
    </source>
</evidence>
<name>A0A1W2H7N4_9BACT</name>
<dbReference type="AlphaFoldDB" id="A0A1W2H7N4"/>
<dbReference type="PRINTS" id="PR00344">
    <property type="entry name" value="BCTRLSENSOR"/>
</dbReference>
<evidence type="ECO:0000259" key="10">
    <source>
        <dbReference type="PROSITE" id="PS50109"/>
    </source>
</evidence>
<keyword evidence="8" id="KW-0812">Transmembrane</keyword>
<dbReference type="InterPro" id="IPR005467">
    <property type="entry name" value="His_kinase_dom"/>
</dbReference>
<keyword evidence="3" id="KW-0597">Phosphoprotein</keyword>
<reference evidence="12" key="1">
    <citation type="submission" date="2017-04" db="EMBL/GenBank/DDBJ databases">
        <authorList>
            <person name="Varghese N."/>
            <person name="Submissions S."/>
        </authorList>
    </citation>
    <scope>NUCLEOTIDE SEQUENCE [LARGE SCALE GENOMIC DNA]</scope>
    <source>
        <strain evidence="12">DSM 16537</strain>
    </source>
</reference>
<feature type="repeat" description="TPR" evidence="6">
    <location>
        <begin position="139"/>
        <end position="172"/>
    </location>
</feature>
<dbReference type="CDD" id="cd00082">
    <property type="entry name" value="HisKA"/>
    <property type="match status" value="1"/>
</dbReference>
<dbReference type="InterPro" id="IPR003661">
    <property type="entry name" value="HisK_dim/P_dom"/>
</dbReference>
<feature type="coiled-coil region" evidence="7">
    <location>
        <begin position="414"/>
        <end position="456"/>
    </location>
</feature>
<comment type="catalytic activity">
    <reaction evidence="1">
        <text>ATP + protein L-histidine = ADP + protein N-phospho-L-histidine.</text>
        <dbReference type="EC" id="2.7.13.3"/>
    </reaction>
</comment>
<dbReference type="Proteomes" id="UP000192333">
    <property type="component" value="Chromosome I"/>
</dbReference>